<reference evidence="2 3" key="1">
    <citation type="submission" date="2023-01" db="EMBL/GenBank/DDBJ databases">
        <title>Analysis of 21 Apiospora genomes using comparative genomics revels a genus with tremendous synthesis potential of carbohydrate active enzymes and secondary metabolites.</title>
        <authorList>
            <person name="Sorensen T."/>
        </authorList>
    </citation>
    <scope>NUCLEOTIDE SEQUENCE [LARGE SCALE GENOMIC DNA]</scope>
    <source>
        <strain evidence="2 3">CBS 83171</strain>
    </source>
</reference>
<organism evidence="2 3">
    <name type="scientific">Apiospora saccharicola</name>
    <dbReference type="NCBI Taxonomy" id="335842"/>
    <lineage>
        <taxon>Eukaryota</taxon>
        <taxon>Fungi</taxon>
        <taxon>Dikarya</taxon>
        <taxon>Ascomycota</taxon>
        <taxon>Pezizomycotina</taxon>
        <taxon>Sordariomycetes</taxon>
        <taxon>Xylariomycetidae</taxon>
        <taxon>Amphisphaeriales</taxon>
        <taxon>Apiosporaceae</taxon>
        <taxon>Apiospora</taxon>
    </lineage>
</organism>
<proteinExistence type="predicted"/>
<evidence type="ECO:0000313" key="3">
    <source>
        <dbReference type="Proteomes" id="UP001446871"/>
    </source>
</evidence>
<accession>A0ABR1UX44</accession>
<feature type="compositionally biased region" description="Low complexity" evidence="1">
    <location>
        <begin position="9"/>
        <end position="18"/>
    </location>
</feature>
<keyword evidence="3" id="KW-1185">Reference proteome</keyword>
<protein>
    <submittedName>
        <fullName evidence="2">Uncharacterized protein</fullName>
    </submittedName>
</protein>
<sequence length="95" mass="10114">MAPSKRAAPRAGATAATPSEESQRTASEAGLASSRQSKRRKQDGSVNGGRPVADPLRAFIEMVGEAQVVNRGSLQTSRTLQSKAVMLRLMDCEGW</sequence>
<name>A0ABR1UX44_9PEZI</name>
<comment type="caution">
    <text evidence="2">The sequence shown here is derived from an EMBL/GenBank/DDBJ whole genome shotgun (WGS) entry which is preliminary data.</text>
</comment>
<dbReference type="EMBL" id="JAQQWM010000005">
    <property type="protein sequence ID" value="KAK8063507.1"/>
    <property type="molecule type" value="Genomic_DNA"/>
</dbReference>
<feature type="region of interest" description="Disordered" evidence="1">
    <location>
        <begin position="1"/>
        <end position="52"/>
    </location>
</feature>
<dbReference type="Proteomes" id="UP001446871">
    <property type="component" value="Unassembled WGS sequence"/>
</dbReference>
<evidence type="ECO:0000313" key="2">
    <source>
        <dbReference type="EMBL" id="KAK8063507.1"/>
    </source>
</evidence>
<gene>
    <name evidence="2" type="ORF">PG996_008159</name>
</gene>
<evidence type="ECO:0000256" key="1">
    <source>
        <dbReference type="SAM" id="MobiDB-lite"/>
    </source>
</evidence>